<keyword evidence="3" id="KW-0645">Protease</keyword>
<protein>
    <recommendedName>
        <fullName evidence="11">Peptidase M43 pregnancy-associated plasma-A domain-containing protein</fullName>
    </recommendedName>
</protein>
<keyword evidence="7" id="KW-0862">Zinc</keyword>
<comment type="caution">
    <text evidence="12">The sequence shown here is derived from an EMBL/GenBank/DDBJ whole genome shotgun (WGS) entry which is preliminary data.</text>
</comment>
<keyword evidence="5 10" id="KW-0732">Signal</keyword>
<keyword evidence="4" id="KW-0479">Metal-binding</keyword>
<reference evidence="12" key="1">
    <citation type="submission" date="2023-06" db="EMBL/GenBank/DDBJ databases">
        <title>Genome-scale phylogeny and comparative genomics of the fungal order Sordariales.</title>
        <authorList>
            <consortium name="Lawrence Berkeley National Laboratory"/>
            <person name="Hensen N."/>
            <person name="Bonometti L."/>
            <person name="Westerberg I."/>
            <person name="Brannstrom I.O."/>
            <person name="Guillou S."/>
            <person name="Cros-Aarteil S."/>
            <person name="Calhoun S."/>
            <person name="Haridas S."/>
            <person name="Kuo A."/>
            <person name="Mondo S."/>
            <person name="Pangilinan J."/>
            <person name="Riley R."/>
            <person name="Labutti K."/>
            <person name="Andreopoulos B."/>
            <person name="Lipzen A."/>
            <person name="Chen C."/>
            <person name="Yanf M."/>
            <person name="Daum C."/>
            <person name="Ng V."/>
            <person name="Clum A."/>
            <person name="Steindorff A."/>
            <person name="Ohm R."/>
            <person name="Martin F."/>
            <person name="Silar P."/>
            <person name="Natvig D."/>
            <person name="Lalanne C."/>
            <person name="Gautier V."/>
            <person name="Ament-Velasquez S.L."/>
            <person name="Kruys A."/>
            <person name="Hutchinson M.I."/>
            <person name="Powell A.J."/>
            <person name="Barry K."/>
            <person name="Miller A.N."/>
            <person name="Grigoriev I.V."/>
            <person name="Debuchy R."/>
            <person name="Gladieux P."/>
            <person name="Thoren M.H."/>
            <person name="Johannesson H."/>
        </authorList>
    </citation>
    <scope>NUCLEOTIDE SEQUENCE</scope>
    <source>
        <strain evidence="12">SMH2532-1</strain>
    </source>
</reference>
<comment type="function">
    <text evidence="1">Secreted metalloproteinase that allows assimilation of proteinaceous substrates.</text>
</comment>
<evidence type="ECO:0000256" key="8">
    <source>
        <dbReference type="ARBA" id="ARBA00023049"/>
    </source>
</evidence>
<dbReference type="GO" id="GO:0006508">
    <property type="term" value="P:proteolysis"/>
    <property type="evidence" value="ECO:0007669"/>
    <property type="project" value="UniProtKB-KW"/>
</dbReference>
<dbReference type="EMBL" id="JAULSV010000001">
    <property type="protein sequence ID" value="KAK0654800.1"/>
    <property type="molecule type" value="Genomic_DNA"/>
</dbReference>
<evidence type="ECO:0000256" key="1">
    <source>
        <dbReference type="ARBA" id="ARBA00003174"/>
    </source>
</evidence>
<evidence type="ECO:0000256" key="5">
    <source>
        <dbReference type="ARBA" id="ARBA00022729"/>
    </source>
</evidence>
<accession>A0AA40CX45</accession>
<dbReference type="SUPFAM" id="SSF55486">
    <property type="entry name" value="Metalloproteases ('zincins'), catalytic domain"/>
    <property type="match status" value="1"/>
</dbReference>
<keyword evidence="8" id="KW-0482">Metalloprotease</keyword>
<evidence type="ECO:0000313" key="13">
    <source>
        <dbReference type="Proteomes" id="UP001174936"/>
    </source>
</evidence>
<dbReference type="Proteomes" id="UP001174936">
    <property type="component" value="Unassembled WGS sequence"/>
</dbReference>
<dbReference type="PANTHER" id="PTHR47466">
    <property type="match status" value="1"/>
</dbReference>
<evidence type="ECO:0000256" key="10">
    <source>
        <dbReference type="SAM" id="SignalP"/>
    </source>
</evidence>
<dbReference type="AlphaFoldDB" id="A0AA40CX45"/>
<dbReference type="GO" id="GO:0008237">
    <property type="term" value="F:metallopeptidase activity"/>
    <property type="evidence" value="ECO:0007669"/>
    <property type="project" value="UniProtKB-KW"/>
</dbReference>
<dbReference type="Pfam" id="PF05572">
    <property type="entry name" value="Peptidase_M43"/>
    <property type="match status" value="1"/>
</dbReference>
<keyword evidence="6" id="KW-0378">Hydrolase</keyword>
<keyword evidence="13" id="KW-1185">Reference proteome</keyword>
<evidence type="ECO:0000259" key="11">
    <source>
        <dbReference type="Pfam" id="PF05572"/>
    </source>
</evidence>
<name>A0AA40CX45_9PEZI</name>
<dbReference type="PANTHER" id="PTHR47466:SF1">
    <property type="entry name" value="METALLOPROTEASE MEP1 (AFU_ORTHOLOGUE AFUA_1G07730)-RELATED"/>
    <property type="match status" value="1"/>
</dbReference>
<evidence type="ECO:0000256" key="4">
    <source>
        <dbReference type="ARBA" id="ARBA00022723"/>
    </source>
</evidence>
<evidence type="ECO:0000256" key="3">
    <source>
        <dbReference type="ARBA" id="ARBA00022670"/>
    </source>
</evidence>
<dbReference type="GO" id="GO:0046872">
    <property type="term" value="F:metal ion binding"/>
    <property type="evidence" value="ECO:0007669"/>
    <property type="project" value="UniProtKB-KW"/>
</dbReference>
<dbReference type="InterPro" id="IPR008754">
    <property type="entry name" value="Peptidase_M43"/>
</dbReference>
<organism evidence="12 13">
    <name type="scientific">Cercophora newfieldiana</name>
    <dbReference type="NCBI Taxonomy" id="92897"/>
    <lineage>
        <taxon>Eukaryota</taxon>
        <taxon>Fungi</taxon>
        <taxon>Dikarya</taxon>
        <taxon>Ascomycota</taxon>
        <taxon>Pezizomycotina</taxon>
        <taxon>Sordariomycetes</taxon>
        <taxon>Sordariomycetidae</taxon>
        <taxon>Sordariales</taxon>
        <taxon>Lasiosphaeriaceae</taxon>
        <taxon>Cercophora</taxon>
    </lineage>
</organism>
<proteinExistence type="inferred from homology"/>
<feature type="domain" description="Peptidase M43 pregnancy-associated plasma-A" evidence="11">
    <location>
        <begin position="189"/>
        <end position="305"/>
    </location>
</feature>
<evidence type="ECO:0000313" key="12">
    <source>
        <dbReference type="EMBL" id="KAK0654800.1"/>
    </source>
</evidence>
<dbReference type="InterPro" id="IPR024079">
    <property type="entry name" value="MetalloPept_cat_dom_sf"/>
</dbReference>
<evidence type="ECO:0000256" key="7">
    <source>
        <dbReference type="ARBA" id="ARBA00022833"/>
    </source>
</evidence>
<evidence type="ECO:0000256" key="9">
    <source>
        <dbReference type="ARBA" id="ARBA00023157"/>
    </source>
</evidence>
<feature type="chain" id="PRO_5041265206" description="Peptidase M43 pregnancy-associated plasma-A domain-containing protein" evidence="10">
    <location>
        <begin position="19"/>
        <end position="316"/>
    </location>
</feature>
<feature type="signal peptide" evidence="10">
    <location>
        <begin position="1"/>
        <end position="18"/>
    </location>
</feature>
<dbReference type="Gene3D" id="3.40.390.10">
    <property type="entry name" value="Collagenase (Catalytic Domain)"/>
    <property type="match status" value="1"/>
</dbReference>
<keyword evidence="9" id="KW-1015">Disulfide bond</keyword>
<evidence type="ECO:0000256" key="6">
    <source>
        <dbReference type="ARBA" id="ARBA00022801"/>
    </source>
</evidence>
<sequence>MVLSTLFVGLLATIPVLAHDHTFCDSVVPPRNVTLPRNGTVGTNGTAFITGSPWRLTKRQTAPAPPAVPIYIHIVAGSQSRQDGYLTDAEVDTQMDIIHNLFQPYGITFQHDPSMRKWVVNASWAGPSRDNFNEMKEALHKGDYRAINLYIRNITVESYGGSCTNPWTHEEVNKTPFPSRLLRDGCVINTATLSGSGHAYMDQGKTAVHEIGHWFGLFHTYEDQGVRDGFNPPNPCWVGNPDDDVLDTPKCKGVAAGQCNKKQNTCPEPAGAEPVYDAVDNYMSESSDACYERFTEGQKQRMYAVYEKYRKGETRG</sequence>
<evidence type="ECO:0000256" key="2">
    <source>
        <dbReference type="ARBA" id="ARBA00008721"/>
    </source>
</evidence>
<comment type="similarity">
    <text evidence="2">Belongs to the peptidase M43B family.</text>
</comment>
<gene>
    <name evidence="12" type="ORF">B0T16DRAFT_316523</name>
</gene>